<dbReference type="EMBL" id="FNSQ01000005">
    <property type="protein sequence ID" value="SEB59511.1"/>
    <property type="molecule type" value="Genomic_DNA"/>
</dbReference>
<dbReference type="Pfam" id="PF02515">
    <property type="entry name" value="CoA_transf_3"/>
    <property type="match status" value="1"/>
</dbReference>
<reference evidence="2" key="1">
    <citation type="submission" date="2016-10" db="EMBL/GenBank/DDBJ databases">
        <authorList>
            <person name="Varghese N."/>
            <person name="Submissions S."/>
        </authorList>
    </citation>
    <scope>NUCLEOTIDE SEQUENCE [LARGE SCALE GENOMIC DNA]</scope>
    <source>
        <strain evidence="2">DSM 16089</strain>
    </source>
</reference>
<dbReference type="InterPro" id="IPR003673">
    <property type="entry name" value="CoA-Trfase_fam_III"/>
</dbReference>
<dbReference type="RefSeq" id="WP_245647452.1">
    <property type="nucleotide sequence ID" value="NZ_FNSQ01000005.1"/>
</dbReference>
<keyword evidence="2" id="KW-1185">Reference proteome</keyword>
<organism evidence="1 2">
    <name type="scientific">Microbacterium hydrocarbonoxydans</name>
    <dbReference type="NCBI Taxonomy" id="273678"/>
    <lineage>
        <taxon>Bacteria</taxon>
        <taxon>Bacillati</taxon>
        <taxon>Actinomycetota</taxon>
        <taxon>Actinomycetes</taxon>
        <taxon>Micrococcales</taxon>
        <taxon>Microbacteriaceae</taxon>
        <taxon>Microbacterium</taxon>
    </lineage>
</organism>
<accession>A0A1H4KLZ0</accession>
<proteinExistence type="predicted"/>
<sequence>MRQPPICSPAAALLDRVRTEIGIDWDDDEIAASSPRAVPLPSRLAVSDLAWASVRAAGLAAGIGTPPDPVRIAAAYRSDRMLTVDGVAPDVWSPFSGFWRSRDGWVRTHGNYAHHAARLLAGLDLAAGSGAADVAAVIAGTTTSEAVATITATGGLAVPVLPESPRTNARLRATPLLEVIRSGGADAAPPAARDQDHGSRPLAGIRVLDLTRVIAGPVCTRTLALLGADVLRVDPPHLDEPDWQHLDTGHGKRSILLDARTGRFQELLDRADVVVLGYRPSSLATLGISPDALAARHPGLVIAQLSAWGADAPGRAGFDSLVQAESGIALIESPDGDRPGTLPAQALDHSAGYLLAAAITGLLRRRRREGGTWIIRTSLRRIAAELLGMPRASEPEPEQTMDPSAHTASFDVDGTTLITAGPALPGLAFAAPHRWGSDQPAW</sequence>
<protein>
    <submittedName>
        <fullName evidence="1">CoA-transferase family III</fullName>
    </submittedName>
</protein>
<dbReference type="InterPro" id="IPR050509">
    <property type="entry name" value="CoA-transferase_III"/>
</dbReference>
<dbReference type="PANTHER" id="PTHR48228:SF4">
    <property type="entry name" value="BLR3030 PROTEIN"/>
    <property type="match status" value="1"/>
</dbReference>
<dbReference type="GO" id="GO:0016740">
    <property type="term" value="F:transferase activity"/>
    <property type="evidence" value="ECO:0007669"/>
    <property type="project" value="UniProtKB-KW"/>
</dbReference>
<evidence type="ECO:0000313" key="2">
    <source>
        <dbReference type="Proteomes" id="UP000183750"/>
    </source>
</evidence>
<dbReference type="SUPFAM" id="SSF89796">
    <property type="entry name" value="CoA-transferase family III (CaiB/BaiF)"/>
    <property type="match status" value="2"/>
</dbReference>
<keyword evidence="1" id="KW-0808">Transferase</keyword>
<dbReference type="Gene3D" id="3.40.50.10540">
    <property type="entry name" value="Crotonobetainyl-coa:carnitine coa-transferase, domain 1"/>
    <property type="match status" value="1"/>
</dbReference>
<name>A0A1H4KLZ0_9MICO</name>
<dbReference type="PANTHER" id="PTHR48228">
    <property type="entry name" value="SUCCINYL-COA--D-CITRAMALATE COA-TRANSFERASE"/>
    <property type="match status" value="1"/>
</dbReference>
<dbReference type="AlphaFoldDB" id="A0A1H4KLZ0"/>
<dbReference type="InterPro" id="IPR023606">
    <property type="entry name" value="CoA-Trfase_III_dom_1_sf"/>
</dbReference>
<dbReference type="Proteomes" id="UP000183750">
    <property type="component" value="Unassembled WGS sequence"/>
</dbReference>
<gene>
    <name evidence="1" type="ORF">SAMN04489807_1477</name>
</gene>
<evidence type="ECO:0000313" key="1">
    <source>
        <dbReference type="EMBL" id="SEB59511.1"/>
    </source>
</evidence>